<dbReference type="RefSeq" id="WP_168609174.1">
    <property type="nucleotide sequence ID" value="NZ_JAAZQD010000003.1"/>
</dbReference>
<dbReference type="PROSITE" id="PS50994">
    <property type="entry name" value="INTEGRASE"/>
    <property type="match status" value="1"/>
</dbReference>
<dbReference type="Proteomes" id="UP000541636">
    <property type="component" value="Unassembled WGS sequence"/>
</dbReference>
<keyword evidence="3" id="KW-1185">Reference proteome</keyword>
<dbReference type="EMBL" id="JAAZQD010000003">
    <property type="protein sequence ID" value="NKZ39035.1"/>
    <property type="molecule type" value="Genomic_DNA"/>
</dbReference>
<dbReference type="PANTHER" id="PTHR47515">
    <property type="entry name" value="LOW CALCIUM RESPONSE LOCUS PROTEIN T"/>
    <property type="match status" value="1"/>
</dbReference>
<gene>
    <name evidence="2" type="ORF">HF690_08735</name>
</gene>
<sequence length="469" mass="51477">MLIDTAVGDIGDVVLVGGDVASLVVAGVAIDGLVGQGERTAVAIGTAPGGLVDGVVGSHQFVAQVVVRLLESRFAEGVGIRAQRGAGDGVARGVVAQLVGLGFALEQDVPVGQLAVADDYAVVGVIGEPVGLDVGGGAALACSPDDDAALNRRLHLADTYVFLSGKRMLLLLVSLLVVRLCCARVREGIRSRRRCRASRAVGRVVHRDAECTVRTRVKPIWVREEIITLAARSRLSCRKLADVFNRRHRDRGMRVSKTFVADLLKRHTTQIARSRRCLKQRRYQPGPRNRVWGLDGTGKTDGTGAGHFLLGLIDHGTRRCLVLDALLDKKATTILRQLRMAIRRYGKPKAIRTDNEAIFLSRDFTSALRALGIRHQTIEPHCPWQNGRIERFFGTLKEKLDCWVVADVGALRVSLAAFRFWYKHVRTHQHLGGCTPSEAWEGIDVQRPPRKLLWFEGWGGLLQGEYLQR</sequence>
<dbReference type="GO" id="GO:0015074">
    <property type="term" value="P:DNA integration"/>
    <property type="evidence" value="ECO:0007669"/>
    <property type="project" value="InterPro"/>
</dbReference>
<dbReference type="Gene3D" id="3.30.420.10">
    <property type="entry name" value="Ribonuclease H-like superfamily/Ribonuclease H"/>
    <property type="match status" value="1"/>
</dbReference>
<dbReference type="InterPro" id="IPR036397">
    <property type="entry name" value="RNaseH_sf"/>
</dbReference>
<feature type="domain" description="Integrase catalytic" evidence="1">
    <location>
        <begin position="281"/>
        <end position="444"/>
    </location>
</feature>
<evidence type="ECO:0000313" key="2">
    <source>
        <dbReference type="EMBL" id="NKZ39035.1"/>
    </source>
</evidence>
<accession>A0A846ZL36</accession>
<dbReference type="Pfam" id="PF13683">
    <property type="entry name" value="rve_3"/>
    <property type="match status" value="1"/>
</dbReference>
<dbReference type="AlphaFoldDB" id="A0A846ZL36"/>
<name>A0A846ZL36_9GAMM</name>
<reference evidence="2 3" key="1">
    <citation type="journal article" date="2017" name="Int. J. Syst. Evol. Microbiol.">
        <title>Oleiagrimonas citrea sp. nov., a marine bacterium isolated from tidal flat sediment and emended description of the genus Oleiagrimonas Fang et al. 2015 and Oleiagrimonas soli.</title>
        <authorList>
            <person name="Yang S.H."/>
            <person name="Seo H.S."/>
            <person name="Seong C.N."/>
            <person name="Kwon K.K."/>
        </authorList>
    </citation>
    <scope>NUCLEOTIDE SEQUENCE [LARGE SCALE GENOMIC DNA]</scope>
    <source>
        <strain evidence="2 3">MEBiC09124</strain>
    </source>
</reference>
<dbReference type="SUPFAM" id="SSF53098">
    <property type="entry name" value="Ribonuclease H-like"/>
    <property type="match status" value="1"/>
</dbReference>
<dbReference type="InterPro" id="IPR012337">
    <property type="entry name" value="RNaseH-like_sf"/>
</dbReference>
<proteinExistence type="predicted"/>
<evidence type="ECO:0000259" key="1">
    <source>
        <dbReference type="PROSITE" id="PS50994"/>
    </source>
</evidence>
<dbReference type="PANTHER" id="PTHR47515:SF2">
    <property type="entry name" value="INTEGRASE CORE DOMAIN PROTEIN"/>
    <property type="match status" value="1"/>
</dbReference>
<evidence type="ECO:0000313" key="3">
    <source>
        <dbReference type="Proteomes" id="UP000541636"/>
    </source>
</evidence>
<dbReference type="InterPro" id="IPR001584">
    <property type="entry name" value="Integrase_cat-core"/>
</dbReference>
<protein>
    <submittedName>
        <fullName evidence="2">Transposase family protein</fullName>
    </submittedName>
</protein>
<organism evidence="2 3">
    <name type="scientific">Oleiagrimonas citrea</name>
    <dbReference type="NCBI Taxonomy" id="1665687"/>
    <lineage>
        <taxon>Bacteria</taxon>
        <taxon>Pseudomonadati</taxon>
        <taxon>Pseudomonadota</taxon>
        <taxon>Gammaproteobacteria</taxon>
        <taxon>Lysobacterales</taxon>
        <taxon>Rhodanobacteraceae</taxon>
        <taxon>Oleiagrimonas</taxon>
    </lineage>
</organism>
<comment type="caution">
    <text evidence="2">The sequence shown here is derived from an EMBL/GenBank/DDBJ whole genome shotgun (WGS) entry which is preliminary data.</text>
</comment>
<dbReference type="GO" id="GO:0003676">
    <property type="term" value="F:nucleic acid binding"/>
    <property type="evidence" value="ECO:0007669"/>
    <property type="project" value="InterPro"/>
</dbReference>